<evidence type="ECO:0000313" key="2">
    <source>
        <dbReference type="EMBL" id="GES97939.1"/>
    </source>
</evidence>
<dbReference type="Proteomes" id="UP000247702">
    <property type="component" value="Unassembled WGS sequence"/>
</dbReference>
<proteinExistence type="predicted"/>
<evidence type="ECO:0000313" key="1">
    <source>
        <dbReference type="EMBL" id="GBC09113.1"/>
    </source>
</evidence>
<reference evidence="2" key="2">
    <citation type="submission" date="2019-10" db="EMBL/GenBank/DDBJ databases">
        <title>Conservation and host-specific expression of non-tandemly repeated heterogenous ribosome RNA gene in arbuscular mycorrhizal fungi.</title>
        <authorList>
            <person name="Maeda T."/>
            <person name="Kobayashi Y."/>
            <person name="Nakagawa T."/>
            <person name="Ezawa T."/>
            <person name="Yamaguchi K."/>
            <person name="Bino T."/>
            <person name="Nishimoto Y."/>
            <person name="Shigenobu S."/>
            <person name="Kawaguchi M."/>
        </authorList>
    </citation>
    <scope>NUCLEOTIDE SEQUENCE</scope>
    <source>
        <strain evidence="2">HR1</strain>
    </source>
</reference>
<protein>
    <submittedName>
        <fullName evidence="1">Uncharacterized protein</fullName>
    </submittedName>
</protein>
<organism evidence="1 3">
    <name type="scientific">Rhizophagus clarus</name>
    <dbReference type="NCBI Taxonomy" id="94130"/>
    <lineage>
        <taxon>Eukaryota</taxon>
        <taxon>Fungi</taxon>
        <taxon>Fungi incertae sedis</taxon>
        <taxon>Mucoromycota</taxon>
        <taxon>Glomeromycotina</taxon>
        <taxon>Glomeromycetes</taxon>
        <taxon>Glomerales</taxon>
        <taxon>Glomeraceae</taxon>
        <taxon>Rhizophagus</taxon>
    </lineage>
</organism>
<dbReference type="EMBL" id="BEXD01004271">
    <property type="protein sequence ID" value="GBC09113.1"/>
    <property type="molecule type" value="Genomic_DNA"/>
</dbReference>
<name>A0A2Z6S7V5_9GLOM</name>
<keyword evidence="3" id="KW-1185">Reference proteome</keyword>
<evidence type="ECO:0000313" key="3">
    <source>
        <dbReference type="Proteomes" id="UP000247702"/>
    </source>
</evidence>
<dbReference type="Proteomes" id="UP000615446">
    <property type="component" value="Unassembled WGS sequence"/>
</dbReference>
<dbReference type="EMBL" id="BLAL01000261">
    <property type="protein sequence ID" value="GES97939.1"/>
    <property type="molecule type" value="Genomic_DNA"/>
</dbReference>
<sequence>MVYLSGLLASTQSTKHSTSASLKYHEFFILMYSISPLFVRSIDHIRKSAREVLAQCSGHIIPKFQNRVTMMTRSHVFICSIVKYSAVETIK</sequence>
<gene>
    <name evidence="2" type="ORF">RCL2_002450300</name>
    <name evidence="1" type="ORF">RclHR1_08600011</name>
</gene>
<reference evidence="1 3" key="1">
    <citation type="submission" date="2017-11" db="EMBL/GenBank/DDBJ databases">
        <title>The genome of Rhizophagus clarus HR1 reveals common genetic basis of auxotrophy among arbuscular mycorrhizal fungi.</title>
        <authorList>
            <person name="Kobayashi Y."/>
        </authorList>
    </citation>
    <scope>NUCLEOTIDE SEQUENCE [LARGE SCALE GENOMIC DNA]</scope>
    <source>
        <strain evidence="1 3">HR1</strain>
    </source>
</reference>
<dbReference type="AlphaFoldDB" id="A0A2Z6S7V5"/>
<comment type="caution">
    <text evidence="1">The sequence shown here is derived from an EMBL/GenBank/DDBJ whole genome shotgun (WGS) entry which is preliminary data.</text>
</comment>
<accession>A0A2Z6S7V5</accession>